<name>A0ABT1IFP2_9PSEU</name>
<protein>
    <submittedName>
        <fullName evidence="1">Dithiol-disulfide isomerase, DsbA family</fullName>
    </submittedName>
</protein>
<dbReference type="RefSeq" id="WP_253888406.1">
    <property type="nucleotide sequence ID" value="NZ_BAAAVB010000005.1"/>
</dbReference>
<proteinExistence type="predicted"/>
<dbReference type="InterPro" id="IPR036249">
    <property type="entry name" value="Thioredoxin-like_sf"/>
</dbReference>
<organism evidence="1 2">
    <name type="scientific">Actinokineospora diospyrosa</name>
    <dbReference type="NCBI Taxonomy" id="103728"/>
    <lineage>
        <taxon>Bacteria</taxon>
        <taxon>Bacillati</taxon>
        <taxon>Actinomycetota</taxon>
        <taxon>Actinomycetes</taxon>
        <taxon>Pseudonocardiales</taxon>
        <taxon>Pseudonocardiaceae</taxon>
        <taxon>Actinokineospora</taxon>
    </lineage>
</organism>
<reference evidence="1 2" key="1">
    <citation type="submission" date="2022-06" db="EMBL/GenBank/DDBJ databases">
        <title>Genomic Encyclopedia of Archaeal and Bacterial Type Strains, Phase II (KMG-II): from individual species to whole genera.</title>
        <authorList>
            <person name="Goeker M."/>
        </authorList>
    </citation>
    <scope>NUCLEOTIDE SEQUENCE [LARGE SCALE GENOMIC DNA]</scope>
    <source>
        <strain evidence="1 2">DSM 44255</strain>
    </source>
</reference>
<sequence>MAVPVTTALSITAALAVTEYTDPACPWAWGTEPKLRWLRLRLATSGTPVRWRRVFGILFDEGDDPAPDPDAEAAWYAGFIARVAEHTGAPHAGRLGWLTRSSWPASLAGTAALAQGDEVGALVVRRLRESTFIAGTPADDEPGIRRAVTGVPGLDVDRLLADLATAADAVRADHAETRRPCAEVLAIAEPGPHSGRAKEIDGGVRYALPTLVFAGPGGRFVVPGWRPLRQYVDAVRNAAGIQLEPGPPLTAAQALARYETVTGPELALLAGVDRAPGVAVPTANGPLWIAEDRLGSWERAWDR</sequence>
<dbReference type="EMBL" id="JAMTCO010000009">
    <property type="protein sequence ID" value="MCP2271465.1"/>
    <property type="molecule type" value="Genomic_DNA"/>
</dbReference>
<evidence type="ECO:0000313" key="2">
    <source>
        <dbReference type="Proteomes" id="UP001205185"/>
    </source>
</evidence>
<keyword evidence="1" id="KW-0413">Isomerase</keyword>
<dbReference type="SUPFAM" id="SSF52833">
    <property type="entry name" value="Thioredoxin-like"/>
    <property type="match status" value="1"/>
</dbReference>
<dbReference type="Proteomes" id="UP001205185">
    <property type="component" value="Unassembled WGS sequence"/>
</dbReference>
<gene>
    <name evidence="1" type="ORF">LV75_003979</name>
</gene>
<comment type="caution">
    <text evidence="1">The sequence shown here is derived from an EMBL/GenBank/DDBJ whole genome shotgun (WGS) entry which is preliminary data.</text>
</comment>
<accession>A0ABT1IFP2</accession>
<keyword evidence="2" id="KW-1185">Reference proteome</keyword>
<dbReference type="Gene3D" id="3.40.30.10">
    <property type="entry name" value="Glutaredoxin"/>
    <property type="match status" value="1"/>
</dbReference>
<evidence type="ECO:0000313" key="1">
    <source>
        <dbReference type="EMBL" id="MCP2271465.1"/>
    </source>
</evidence>
<dbReference type="GO" id="GO:0016853">
    <property type="term" value="F:isomerase activity"/>
    <property type="evidence" value="ECO:0007669"/>
    <property type="project" value="UniProtKB-KW"/>
</dbReference>